<accession>A0ABN3QIW9</accession>
<feature type="transmembrane region" description="Helical" evidence="1">
    <location>
        <begin position="60"/>
        <end position="79"/>
    </location>
</feature>
<dbReference type="Gene3D" id="1.20.1250.20">
    <property type="entry name" value="MFS general substrate transporter like domains"/>
    <property type="match status" value="1"/>
</dbReference>
<proteinExistence type="predicted"/>
<dbReference type="InterPro" id="IPR036259">
    <property type="entry name" value="MFS_trans_sf"/>
</dbReference>
<keyword evidence="1" id="KW-0472">Membrane</keyword>
<feature type="transmembrane region" description="Helical" evidence="1">
    <location>
        <begin position="20"/>
        <end position="39"/>
    </location>
</feature>
<dbReference type="EMBL" id="BAAASJ010000020">
    <property type="protein sequence ID" value="GAA2627669.1"/>
    <property type="molecule type" value="Genomic_DNA"/>
</dbReference>
<evidence type="ECO:0008006" key="4">
    <source>
        <dbReference type="Google" id="ProtNLM"/>
    </source>
</evidence>
<sequence>MLPLAGGTLLPFLVFPLHPGLGWILLALLLAGAAGAYTLGLDRWFVDAVPEELRGRAMTVHTAGLMTIQGLGMALAGAAAEFWPVSTVVGSVGVFGTVCCVLLVL</sequence>
<comment type="caution">
    <text evidence="2">The sequence shown here is derived from an EMBL/GenBank/DDBJ whole genome shotgun (WGS) entry which is preliminary data.</text>
</comment>
<keyword evidence="3" id="KW-1185">Reference proteome</keyword>
<dbReference type="Proteomes" id="UP001500151">
    <property type="component" value="Unassembled WGS sequence"/>
</dbReference>
<name>A0ABN3QIW9_9ACTN</name>
<dbReference type="SUPFAM" id="SSF103473">
    <property type="entry name" value="MFS general substrate transporter"/>
    <property type="match status" value="1"/>
</dbReference>
<feature type="transmembrane region" description="Helical" evidence="1">
    <location>
        <begin position="85"/>
        <end position="104"/>
    </location>
</feature>
<reference evidence="2 3" key="1">
    <citation type="journal article" date="2019" name="Int. J. Syst. Evol. Microbiol.">
        <title>The Global Catalogue of Microorganisms (GCM) 10K type strain sequencing project: providing services to taxonomists for standard genome sequencing and annotation.</title>
        <authorList>
            <consortium name="The Broad Institute Genomics Platform"/>
            <consortium name="The Broad Institute Genome Sequencing Center for Infectious Disease"/>
            <person name="Wu L."/>
            <person name="Ma J."/>
        </authorList>
    </citation>
    <scope>NUCLEOTIDE SEQUENCE [LARGE SCALE GENOMIC DNA]</scope>
    <source>
        <strain evidence="2 3">JCM 4524</strain>
    </source>
</reference>
<evidence type="ECO:0000313" key="2">
    <source>
        <dbReference type="EMBL" id="GAA2627669.1"/>
    </source>
</evidence>
<gene>
    <name evidence="2" type="ORF">GCM10010307_16780</name>
</gene>
<protein>
    <recommendedName>
        <fullName evidence="4">MFS transporter</fullName>
    </recommendedName>
</protein>
<keyword evidence="1" id="KW-1133">Transmembrane helix</keyword>
<dbReference type="RefSeq" id="WP_344388824.1">
    <property type="nucleotide sequence ID" value="NZ_BAAASJ010000020.1"/>
</dbReference>
<keyword evidence="1" id="KW-0812">Transmembrane</keyword>
<evidence type="ECO:0000313" key="3">
    <source>
        <dbReference type="Proteomes" id="UP001500151"/>
    </source>
</evidence>
<evidence type="ECO:0000256" key="1">
    <source>
        <dbReference type="SAM" id="Phobius"/>
    </source>
</evidence>
<organism evidence="2 3">
    <name type="scientific">Streptomyces vastus</name>
    <dbReference type="NCBI Taxonomy" id="285451"/>
    <lineage>
        <taxon>Bacteria</taxon>
        <taxon>Bacillati</taxon>
        <taxon>Actinomycetota</taxon>
        <taxon>Actinomycetes</taxon>
        <taxon>Kitasatosporales</taxon>
        <taxon>Streptomycetaceae</taxon>
        <taxon>Streptomyces</taxon>
    </lineage>
</organism>